<accession>A0A9N9HAD6</accession>
<proteinExistence type="predicted"/>
<reference evidence="1" key="1">
    <citation type="submission" date="2021-06" db="EMBL/GenBank/DDBJ databases">
        <authorList>
            <person name="Kallberg Y."/>
            <person name="Tangrot J."/>
            <person name="Rosling A."/>
        </authorList>
    </citation>
    <scope>NUCLEOTIDE SEQUENCE</scope>
    <source>
        <strain evidence="1">BR232B</strain>
    </source>
</reference>
<sequence length="137" mass="15307">TLIAMDEDCFLDFEYSDDDSTSYIAETLTEASIASDGLASEYDIELQSFTFDCVGFKNAHIIANANDEEICEEITLEDINCHMARERDDDDFSIVSEMSEGSKYSIEDMRDGTSLTPCVLLDVINGCIQHCSVRSKK</sequence>
<gene>
    <name evidence="1" type="ORF">PBRASI_LOCUS11330</name>
</gene>
<dbReference type="AlphaFoldDB" id="A0A9N9HAD6"/>
<name>A0A9N9HAD6_9GLOM</name>
<organism evidence="1 2">
    <name type="scientific">Paraglomus brasilianum</name>
    <dbReference type="NCBI Taxonomy" id="144538"/>
    <lineage>
        <taxon>Eukaryota</taxon>
        <taxon>Fungi</taxon>
        <taxon>Fungi incertae sedis</taxon>
        <taxon>Mucoromycota</taxon>
        <taxon>Glomeromycotina</taxon>
        <taxon>Glomeromycetes</taxon>
        <taxon>Paraglomerales</taxon>
        <taxon>Paraglomeraceae</taxon>
        <taxon>Paraglomus</taxon>
    </lineage>
</organism>
<evidence type="ECO:0000313" key="1">
    <source>
        <dbReference type="EMBL" id="CAG8671551.1"/>
    </source>
</evidence>
<keyword evidence="2" id="KW-1185">Reference proteome</keyword>
<comment type="caution">
    <text evidence="1">The sequence shown here is derived from an EMBL/GenBank/DDBJ whole genome shotgun (WGS) entry which is preliminary data.</text>
</comment>
<evidence type="ECO:0000313" key="2">
    <source>
        <dbReference type="Proteomes" id="UP000789739"/>
    </source>
</evidence>
<dbReference type="Proteomes" id="UP000789739">
    <property type="component" value="Unassembled WGS sequence"/>
</dbReference>
<dbReference type="EMBL" id="CAJVPI010005064">
    <property type="protein sequence ID" value="CAG8671551.1"/>
    <property type="molecule type" value="Genomic_DNA"/>
</dbReference>
<protein>
    <submittedName>
        <fullName evidence="1">6444_t:CDS:1</fullName>
    </submittedName>
</protein>
<feature type="non-terminal residue" evidence="1">
    <location>
        <position position="1"/>
    </location>
</feature>